<dbReference type="InterPro" id="IPR003583">
    <property type="entry name" value="Hlx-hairpin-Hlx_DNA-bd_motif"/>
</dbReference>
<dbReference type="PROSITE" id="PS50151">
    <property type="entry name" value="UVR"/>
    <property type="match status" value="1"/>
</dbReference>
<dbReference type="OrthoDB" id="9804933at2"/>
<dbReference type="InterPro" id="IPR036876">
    <property type="entry name" value="UVR_dom_sf"/>
</dbReference>
<organism evidence="11 12">
    <name type="scientific">Dokdonella koreensis DS-123</name>
    <dbReference type="NCBI Taxonomy" id="1300342"/>
    <lineage>
        <taxon>Bacteria</taxon>
        <taxon>Pseudomonadati</taxon>
        <taxon>Pseudomonadota</taxon>
        <taxon>Gammaproteobacteria</taxon>
        <taxon>Lysobacterales</taxon>
        <taxon>Rhodanobacteraceae</taxon>
        <taxon>Dokdonella</taxon>
    </lineage>
</organism>
<evidence type="ECO:0000256" key="2">
    <source>
        <dbReference type="ARBA" id="ARBA00022763"/>
    </source>
</evidence>
<dbReference type="InterPro" id="IPR047296">
    <property type="entry name" value="GIY-YIG_UvrC_Cho"/>
</dbReference>
<evidence type="ECO:0000256" key="7">
    <source>
        <dbReference type="HAMAP-Rule" id="MF_00203"/>
    </source>
</evidence>
<dbReference type="GO" id="GO:0006289">
    <property type="term" value="P:nucleotide-excision repair"/>
    <property type="evidence" value="ECO:0007669"/>
    <property type="project" value="UniProtKB-UniRule"/>
</dbReference>
<keyword evidence="4 7" id="KW-0267">Excision nuclease</keyword>
<dbReference type="EMBL" id="CP015249">
    <property type="protein sequence ID" value="ANB17473.1"/>
    <property type="molecule type" value="Genomic_DNA"/>
</dbReference>
<evidence type="ECO:0000256" key="4">
    <source>
        <dbReference type="ARBA" id="ARBA00022881"/>
    </source>
</evidence>
<dbReference type="FunFam" id="3.40.1440.10:FF:000001">
    <property type="entry name" value="UvrABC system protein C"/>
    <property type="match status" value="1"/>
</dbReference>
<dbReference type="SUPFAM" id="SSF82771">
    <property type="entry name" value="GIY-YIG endonuclease"/>
    <property type="match status" value="1"/>
</dbReference>
<keyword evidence="1 7" id="KW-0963">Cytoplasm</keyword>
<evidence type="ECO:0000259" key="9">
    <source>
        <dbReference type="PROSITE" id="PS50164"/>
    </source>
</evidence>
<comment type="function">
    <text evidence="7">The UvrABC repair system catalyzes the recognition and processing of DNA lesions. UvrC both incises the 5' and 3' sides of the lesion. The N-terminal half is responsible for the 3' incision and the C-terminal half is responsible for the 5' incision.</text>
</comment>
<evidence type="ECO:0000256" key="5">
    <source>
        <dbReference type="ARBA" id="ARBA00023204"/>
    </source>
</evidence>
<dbReference type="NCBIfam" id="NF001824">
    <property type="entry name" value="PRK00558.1-5"/>
    <property type="match status" value="1"/>
</dbReference>
<dbReference type="Proteomes" id="UP000076830">
    <property type="component" value="Chromosome"/>
</dbReference>
<dbReference type="SMART" id="SM00278">
    <property type="entry name" value="HhH1"/>
    <property type="match status" value="2"/>
</dbReference>
<reference evidence="11 12" key="1">
    <citation type="submission" date="2016-04" db="EMBL/GenBank/DDBJ databases">
        <title>Complete genome sequence of Dokdonella koreensis DS-123T.</title>
        <authorList>
            <person name="Kim J.F."/>
            <person name="Lee H."/>
            <person name="Kwak M.-J."/>
        </authorList>
    </citation>
    <scope>NUCLEOTIDE SEQUENCE [LARGE SCALE GENOMIC DNA]</scope>
    <source>
        <strain evidence="11 12">DS-123</strain>
    </source>
</reference>
<dbReference type="Gene3D" id="1.10.150.20">
    <property type="entry name" value="5' to 3' exonuclease, C-terminal subdomain"/>
    <property type="match status" value="1"/>
</dbReference>
<dbReference type="InterPro" id="IPR038476">
    <property type="entry name" value="UvrC_RNase_H_dom_sf"/>
</dbReference>
<sequence length="608" mass="66511">MTATDDRAVFDGKVYVSTLSNGPGVYRMFDAGGDLLYVGKAGSLRKRVGSYFLKPRLEPRIASMVSQIARIEVTLTRTEAEALLLESQLIKTLKPRYNILLRDDKSYPYIHLTAGDWPRLAFHRGARSGGGRYFGPYPSAAAVRESIGLLQKLFRLRNCEDSYFRNRSRPCLQHQIGRCTAPCVGLVEAAEYQASVRHATLFLEGRSKLVLDELVAAMERASAALEFERAATVRDRITALQRIQARHYVQGASADMDVIACAIRNGIACISVLFFRNGISLGSRDFFPRLGGDAEPAAVIASFIAQYYLERPLPEELVVSHLPDEAALLAEALGGQAGHGVEIKARVRAERARFLELAVKNAGAALDARLASRQTLATRFEALRDLLALEETPRRIECFDISHTMGEATVASCVVFGPEGPEKSQYRRFNITGITPGDDYAAMGQALQRRYRRIRDGEGVLPDVLLIDGGKGQVRQALDVLAELGIEGLVVVGVAKGEARRSGDETLILGDSGRTLWPGPESPASHLVQAVRDEAHRFAITGHRGRREKAREASSLEEIAGIGAKRRSALLKHFGGRAGLAAAGVEELMQVKGIHRDLAERIYAAFHG</sequence>
<protein>
    <recommendedName>
        <fullName evidence="7">UvrABC system protein C</fullName>
        <shortName evidence="7">Protein UvrC</shortName>
    </recommendedName>
    <alternativeName>
        <fullName evidence="7">Excinuclease ABC subunit C</fullName>
    </alternativeName>
</protein>
<dbReference type="AlphaFoldDB" id="A0A160DUS0"/>
<dbReference type="InterPro" id="IPR035901">
    <property type="entry name" value="GIY-YIG_endonuc_sf"/>
</dbReference>
<dbReference type="GO" id="GO:0009381">
    <property type="term" value="F:excinuclease ABC activity"/>
    <property type="evidence" value="ECO:0007669"/>
    <property type="project" value="UniProtKB-UniRule"/>
</dbReference>
<comment type="subunit">
    <text evidence="7">Interacts with UvrB in an incision complex.</text>
</comment>
<dbReference type="Pfam" id="PF02151">
    <property type="entry name" value="UVR"/>
    <property type="match status" value="1"/>
</dbReference>
<dbReference type="GO" id="GO:0003677">
    <property type="term" value="F:DNA binding"/>
    <property type="evidence" value="ECO:0007669"/>
    <property type="project" value="UniProtKB-UniRule"/>
</dbReference>
<feature type="domain" description="GIY-YIG" evidence="9">
    <location>
        <begin position="21"/>
        <end position="99"/>
    </location>
</feature>
<dbReference type="SUPFAM" id="SSF46600">
    <property type="entry name" value="C-terminal UvrC-binding domain of UvrB"/>
    <property type="match status" value="1"/>
</dbReference>
<dbReference type="InterPro" id="IPR010994">
    <property type="entry name" value="RuvA_2-like"/>
</dbReference>
<dbReference type="SUPFAM" id="SSF47781">
    <property type="entry name" value="RuvA domain 2-like"/>
    <property type="match status" value="1"/>
</dbReference>
<dbReference type="Gene3D" id="4.10.860.10">
    <property type="entry name" value="UVR domain"/>
    <property type="match status" value="1"/>
</dbReference>
<dbReference type="CDD" id="cd10434">
    <property type="entry name" value="GIY-YIG_UvrC_Cho"/>
    <property type="match status" value="1"/>
</dbReference>
<dbReference type="KEGG" id="dko:I596_1445"/>
<dbReference type="InterPro" id="IPR001943">
    <property type="entry name" value="UVR_dom"/>
</dbReference>
<dbReference type="Pfam" id="PF14520">
    <property type="entry name" value="HHH_5"/>
    <property type="match status" value="1"/>
</dbReference>
<dbReference type="InterPro" id="IPR004791">
    <property type="entry name" value="UvrC"/>
</dbReference>
<name>A0A160DUS0_9GAMM</name>
<evidence type="ECO:0000256" key="1">
    <source>
        <dbReference type="ARBA" id="ARBA00022490"/>
    </source>
</evidence>
<evidence type="ECO:0000259" key="10">
    <source>
        <dbReference type="PROSITE" id="PS50165"/>
    </source>
</evidence>
<dbReference type="PANTHER" id="PTHR30562:SF1">
    <property type="entry name" value="UVRABC SYSTEM PROTEIN C"/>
    <property type="match status" value="1"/>
</dbReference>
<dbReference type="Gene3D" id="3.40.1440.10">
    <property type="entry name" value="GIY-YIG endonuclease"/>
    <property type="match status" value="1"/>
</dbReference>
<dbReference type="Gene3D" id="3.30.420.340">
    <property type="entry name" value="UvrC, RNAse H endonuclease domain"/>
    <property type="match status" value="1"/>
</dbReference>
<comment type="subcellular location">
    <subcellularLocation>
        <location evidence="7">Cytoplasm</location>
    </subcellularLocation>
</comment>
<dbReference type="PANTHER" id="PTHR30562">
    <property type="entry name" value="UVRC/OXIDOREDUCTASE"/>
    <property type="match status" value="1"/>
</dbReference>
<keyword evidence="12" id="KW-1185">Reference proteome</keyword>
<dbReference type="Pfam" id="PF22920">
    <property type="entry name" value="UvrC_RNaseH"/>
    <property type="match status" value="1"/>
</dbReference>
<evidence type="ECO:0000256" key="3">
    <source>
        <dbReference type="ARBA" id="ARBA00022769"/>
    </source>
</evidence>
<comment type="similarity">
    <text evidence="7">Belongs to the UvrC family.</text>
</comment>
<dbReference type="GO" id="GO:0005737">
    <property type="term" value="C:cytoplasm"/>
    <property type="evidence" value="ECO:0007669"/>
    <property type="project" value="UniProtKB-SubCell"/>
</dbReference>
<dbReference type="HAMAP" id="MF_00203">
    <property type="entry name" value="UvrC"/>
    <property type="match status" value="1"/>
</dbReference>
<keyword evidence="3 7" id="KW-0228">DNA excision</keyword>
<dbReference type="PATRIC" id="fig|1300342.3.peg.1410"/>
<dbReference type="PROSITE" id="PS50165">
    <property type="entry name" value="UVRC"/>
    <property type="match status" value="1"/>
</dbReference>
<keyword evidence="5 7" id="KW-0234">DNA repair</keyword>
<accession>A0A160DUS0</accession>
<dbReference type="InterPro" id="IPR000305">
    <property type="entry name" value="GIY-YIG_endonuc"/>
</dbReference>
<evidence type="ECO:0000256" key="6">
    <source>
        <dbReference type="ARBA" id="ARBA00023236"/>
    </source>
</evidence>
<keyword evidence="2 7" id="KW-0227">DNA damage</keyword>
<dbReference type="NCBIfam" id="TIGR00194">
    <property type="entry name" value="uvrC"/>
    <property type="match status" value="1"/>
</dbReference>
<evidence type="ECO:0000259" key="8">
    <source>
        <dbReference type="PROSITE" id="PS50151"/>
    </source>
</evidence>
<feature type="domain" description="UVR" evidence="8">
    <location>
        <begin position="208"/>
        <end position="243"/>
    </location>
</feature>
<evidence type="ECO:0000313" key="12">
    <source>
        <dbReference type="Proteomes" id="UP000076830"/>
    </source>
</evidence>
<dbReference type="PROSITE" id="PS50164">
    <property type="entry name" value="GIY_YIG"/>
    <property type="match status" value="1"/>
</dbReference>
<dbReference type="FunFam" id="3.30.420.340:FF:000001">
    <property type="entry name" value="UvrABC system protein C"/>
    <property type="match status" value="1"/>
</dbReference>
<gene>
    <name evidence="7" type="primary">uvrC</name>
    <name evidence="11" type="ORF">I596_1445</name>
</gene>
<dbReference type="GO" id="GO:0009432">
    <property type="term" value="P:SOS response"/>
    <property type="evidence" value="ECO:0007669"/>
    <property type="project" value="UniProtKB-UniRule"/>
</dbReference>
<dbReference type="Pfam" id="PF08459">
    <property type="entry name" value="UvrC_RNaseH_dom"/>
    <property type="match status" value="1"/>
</dbReference>
<feature type="domain" description="UvrC family homology region profile" evidence="10">
    <location>
        <begin position="258"/>
        <end position="481"/>
    </location>
</feature>
<dbReference type="Pfam" id="PF01541">
    <property type="entry name" value="GIY-YIG"/>
    <property type="match status" value="1"/>
</dbReference>
<dbReference type="InterPro" id="IPR050066">
    <property type="entry name" value="UvrABC_protein_C"/>
</dbReference>
<dbReference type="SMART" id="SM00465">
    <property type="entry name" value="GIYc"/>
    <property type="match status" value="1"/>
</dbReference>
<keyword evidence="6 7" id="KW-0742">SOS response</keyword>
<evidence type="ECO:0000313" key="11">
    <source>
        <dbReference type="EMBL" id="ANB17473.1"/>
    </source>
</evidence>
<dbReference type="STRING" id="1300342.I596_1445"/>
<dbReference type="RefSeq" id="WP_067645711.1">
    <property type="nucleotide sequence ID" value="NZ_CP015249.1"/>
</dbReference>
<dbReference type="InterPro" id="IPR001162">
    <property type="entry name" value="UvrC_RNase_H_dom"/>
</dbReference>
<dbReference type="GO" id="GO:0009380">
    <property type="term" value="C:excinuclease repair complex"/>
    <property type="evidence" value="ECO:0007669"/>
    <property type="project" value="InterPro"/>
</dbReference>
<proteinExistence type="inferred from homology"/>